<gene>
    <name evidence="2" type="ORF">BN11_4610006</name>
</gene>
<feature type="region of interest" description="Disordered" evidence="1">
    <location>
        <begin position="34"/>
        <end position="59"/>
    </location>
</feature>
<evidence type="ECO:0000313" key="3">
    <source>
        <dbReference type="Proteomes" id="UP000035763"/>
    </source>
</evidence>
<name>W6JZI1_9MICO</name>
<comment type="caution">
    <text evidence="2">The sequence shown here is derived from an EMBL/GenBank/DDBJ whole genome shotgun (WGS) entry which is preliminary data.</text>
</comment>
<dbReference type="AlphaFoldDB" id="W6JZI1"/>
<reference evidence="2 3" key="1">
    <citation type="journal article" date="2013" name="ISME J.">
        <title>A metabolic model for members of the genus Tetrasphaera involved in enhanced biological phosphorus removal.</title>
        <authorList>
            <person name="Kristiansen R."/>
            <person name="Nguyen H.T.T."/>
            <person name="Saunders A.M."/>
            <person name="Nielsen J.L."/>
            <person name="Wimmer R."/>
            <person name="Le V.Q."/>
            <person name="McIlroy S.J."/>
            <person name="Petrovski S."/>
            <person name="Seviour R.J."/>
            <person name="Calteau A."/>
            <person name="Nielsen K.L."/>
            <person name="Nielsen P.H."/>
        </authorList>
    </citation>
    <scope>NUCLEOTIDE SEQUENCE [LARGE SCALE GENOMIC DNA]</scope>
    <source>
        <strain evidence="2 3">Ben110</strain>
    </source>
</reference>
<dbReference type="EMBL" id="CAJA01000403">
    <property type="protein sequence ID" value="CCH74612.1"/>
    <property type="molecule type" value="Genomic_DNA"/>
</dbReference>
<evidence type="ECO:0000256" key="1">
    <source>
        <dbReference type="SAM" id="MobiDB-lite"/>
    </source>
</evidence>
<keyword evidence="3" id="KW-1185">Reference proteome</keyword>
<protein>
    <submittedName>
        <fullName evidence="2">Uncharacterized protein</fullName>
    </submittedName>
</protein>
<dbReference type="Proteomes" id="UP000035763">
    <property type="component" value="Unassembled WGS sequence"/>
</dbReference>
<accession>W6JZI1</accession>
<sequence length="59" mass="6448">MMTTDAPQHFQRLPAGLAHRYALAWLAIYPRRSASTSGVRAGGFPTGSVRGTHRSPRAR</sequence>
<proteinExistence type="predicted"/>
<organism evidence="2 3">
    <name type="scientific">Nostocoides australiense Ben110</name>
    <dbReference type="NCBI Taxonomy" id="1193182"/>
    <lineage>
        <taxon>Bacteria</taxon>
        <taxon>Bacillati</taxon>
        <taxon>Actinomycetota</taxon>
        <taxon>Actinomycetes</taxon>
        <taxon>Micrococcales</taxon>
        <taxon>Intrasporangiaceae</taxon>
        <taxon>Nostocoides</taxon>
    </lineage>
</organism>
<evidence type="ECO:0000313" key="2">
    <source>
        <dbReference type="EMBL" id="CCH74612.1"/>
    </source>
</evidence>